<dbReference type="InterPro" id="IPR008334">
    <property type="entry name" value="5'-Nucleotdase_C"/>
</dbReference>
<dbReference type="GO" id="GO:0000166">
    <property type="term" value="F:nucleotide binding"/>
    <property type="evidence" value="ECO:0007669"/>
    <property type="project" value="UniProtKB-KW"/>
</dbReference>
<dbReference type="Gene3D" id="3.60.21.10">
    <property type="match status" value="1"/>
</dbReference>
<sequence>MLDLPRKGLLGVMLCMSLAACNSDSDDDDNEQAEEGEGLQLNIAHINDHHSQLEAFSDTSIQLDGEEVRVELGGFSRVTSLFHKAEEELPNLIKLHAGDAITGTLYYTFYQGEADADMMNTVCFDAFALGNHEFDNSDAGLKTFLDYLATDACNTPVLAANVKPAIGTPLAETAADDYIKPYTIKDVDGRDVGIIGIDIKGKTQNSSRPLETTVFEDETLAAQAAIDELKEQGVEHIILLTHQGYENDQAMAAALSGVDVIIGGDSHSLLGDFTAVGYSASGPYPTQTNNLDGDPVCIGQAWEYAKAMGLMQVSFDTSGRVERCEGQAALVIGDSFKKDDGTGNFVAVSESEQADLLALIEDMPELLVAEQDAEAEAVLATYKDRIDEKKAEVIGFANEAFCLVRVPGESTNRSAGVAGCETANTLAKGSDAAQLVAEAFLDASLRADFSLQNAGGVRVPVQAGDITYNTAFTLLPFTNVLVELDITGQEVVQALEDAVSNHLDDAQSTGSQPYAAGLRWDLDMSQPEGTRFSNVEVRDASGSWVAINPAQTYVMVTNDFIAEGRDGYTALGEVTADGRSTNTFLLYTQSLVDYLLKTGMVSPPLRADYSHQQVIEANGNTLAD</sequence>
<keyword evidence="3" id="KW-0547">Nucleotide-binding</keyword>
<dbReference type="AlphaFoldDB" id="A0A1H1MHF8"/>
<dbReference type="PRINTS" id="PR01607">
    <property type="entry name" value="APYRASEFAMLY"/>
</dbReference>
<dbReference type="InterPro" id="IPR036907">
    <property type="entry name" value="5'-Nucleotdase_C_sf"/>
</dbReference>
<dbReference type="Proteomes" id="UP000243413">
    <property type="component" value="Chromosome I"/>
</dbReference>
<dbReference type="RefSeq" id="WP_092283701.1">
    <property type="nucleotide sequence ID" value="NZ_LT629763.1"/>
</dbReference>
<feature type="domain" description="Calcineurin-like phosphoesterase" evidence="4">
    <location>
        <begin position="42"/>
        <end position="268"/>
    </location>
</feature>
<evidence type="ECO:0000313" key="6">
    <source>
        <dbReference type="EMBL" id="SDR86284.1"/>
    </source>
</evidence>
<organism evidence="6 7">
    <name type="scientific">Halopseudomonas sabulinigri</name>
    <dbReference type="NCBI Taxonomy" id="472181"/>
    <lineage>
        <taxon>Bacteria</taxon>
        <taxon>Pseudomonadati</taxon>
        <taxon>Pseudomonadota</taxon>
        <taxon>Gammaproteobacteria</taxon>
        <taxon>Pseudomonadales</taxon>
        <taxon>Pseudomonadaceae</taxon>
        <taxon>Halopseudomonas</taxon>
    </lineage>
</organism>
<protein>
    <submittedName>
        <fullName evidence="6">5'-nucleotidase</fullName>
    </submittedName>
</protein>
<dbReference type="GO" id="GO:0009166">
    <property type="term" value="P:nucleotide catabolic process"/>
    <property type="evidence" value="ECO:0007669"/>
    <property type="project" value="InterPro"/>
</dbReference>
<dbReference type="PROSITE" id="PS00786">
    <property type="entry name" value="5_NUCLEOTIDASE_2"/>
    <property type="match status" value="1"/>
</dbReference>
<feature type="domain" description="5'-Nucleotidase C-terminal" evidence="5">
    <location>
        <begin position="425"/>
        <end position="572"/>
    </location>
</feature>
<dbReference type="STRING" id="472181.SAMN05216271_0596"/>
<dbReference type="GO" id="GO:0008253">
    <property type="term" value="F:5'-nucleotidase activity"/>
    <property type="evidence" value="ECO:0007669"/>
    <property type="project" value="TreeGrafter"/>
</dbReference>
<comment type="similarity">
    <text evidence="1 3">Belongs to the 5'-nucleotidase family.</text>
</comment>
<dbReference type="PANTHER" id="PTHR11575:SF24">
    <property type="entry name" value="5'-NUCLEOTIDASE"/>
    <property type="match status" value="1"/>
</dbReference>
<proteinExistence type="inferred from homology"/>
<name>A0A1H1MHF8_9GAMM</name>
<dbReference type="PANTHER" id="PTHR11575">
    <property type="entry name" value="5'-NUCLEOTIDASE-RELATED"/>
    <property type="match status" value="1"/>
</dbReference>
<dbReference type="PROSITE" id="PS51257">
    <property type="entry name" value="PROKAR_LIPOPROTEIN"/>
    <property type="match status" value="1"/>
</dbReference>
<dbReference type="OrthoDB" id="9803927at2"/>
<dbReference type="SUPFAM" id="SSF56300">
    <property type="entry name" value="Metallo-dependent phosphatases"/>
    <property type="match status" value="1"/>
</dbReference>
<dbReference type="GO" id="GO:0046872">
    <property type="term" value="F:metal ion binding"/>
    <property type="evidence" value="ECO:0007669"/>
    <property type="project" value="InterPro"/>
</dbReference>
<dbReference type="Pfam" id="PF00149">
    <property type="entry name" value="Metallophos"/>
    <property type="match status" value="1"/>
</dbReference>
<keyword evidence="2" id="KW-0732">Signal</keyword>
<evidence type="ECO:0000256" key="2">
    <source>
        <dbReference type="ARBA" id="ARBA00022729"/>
    </source>
</evidence>
<gene>
    <name evidence="6" type="ORF">SAMN05216271_0596</name>
</gene>
<dbReference type="InterPro" id="IPR004843">
    <property type="entry name" value="Calcineurin-like_PHP"/>
</dbReference>
<dbReference type="InterPro" id="IPR029052">
    <property type="entry name" value="Metallo-depent_PP-like"/>
</dbReference>
<evidence type="ECO:0000313" key="7">
    <source>
        <dbReference type="Proteomes" id="UP000243413"/>
    </source>
</evidence>
<keyword evidence="3" id="KW-0378">Hydrolase</keyword>
<accession>A0A1H1MHF8</accession>
<dbReference type="Gene3D" id="3.90.780.10">
    <property type="entry name" value="5'-Nucleotidase, C-terminal domain"/>
    <property type="match status" value="1"/>
</dbReference>
<dbReference type="SUPFAM" id="SSF55816">
    <property type="entry name" value="5'-nucleotidase (syn. UDP-sugar hydrolase), C-terminal domain"/>
    <property type="match status" value="1"/>
</dbReference>
<dbReference type="Pfam" id="PF02872">
    <property type="entry name" value="5_nucleotid_C"/>
    <property type="match status" value="1"/>
</dbReference>
<dbReference type="InterPro" id="IPR006146">
    <property type="entry name" value="5'-Nucleotdase_CS"/>
</dbReference>
<evidence type="ECO:0000259" key="5">
    <source>
        <dbReference type="Pfam" id="PF02872"/>
    </source>
</evidence>
<evidence type="ECO:0000259" key="4">
    <source>
        <dbReference type="Pfam" id="PF00149"/>
    </source>
</evidence>
<reference evidence="7" key="1">
    <citation type="submission" date="2016-10" db="EMBL/GenBank/DDBJ databases">
        <authorList>
            <person name="Varghese N."/>
            <person name="Submissions S."/>
        </authorList>
    </citation>
    <scope>NUCLEOTIDE SEQUENCE [LARGE SCALE GENOMIC DNA]</scope>
    <source>
        <strain evidence="7">JCM 14963</strain>
    </source>
</reference>
<dbReference type="InterPro" id="IPR006179">
    <property type="entry name" value="5_nucleotidase/apyrase"/>
</dbReference>
<dbReference type="EMBL" id="LT629763">
    <property type="protein sequence ID" value="SDR86284.1"/>
    <property type="molecule type" value="Genomic_DNA"/>
</dbReference>
<evidence type="ECO:0000256" key="3">
    <source>
        <dbReference type="RuleBase" id="RU362119"/>
    </source>
</evidence>
<dbReference type="GO" id="GO:0008768">
    <property type="term" value="F:UDP-sugar diphosphatase activity"/>
    <property type="evidence" value="ECO:0007669"/>
    <property type="project" value="TreeGrafter"/>
</dbReference>
<evidence type="ECO:0000256" key="1">
    <source>
        <dbReference type="ARBA" id="ARBA00006654"/>
    </source>
</evidence>
<dbReference type="GO" id="GO:0030288">
    <property type="term" value="C:outer membrane-bounded periplasmic space"/>
    <property type="evidence" value="ECO:0007669"/>
    <property type="project" value="TreeGrafter"/>
</dbReference>